<dbReference type="PANTHER" id="PTHR46889">
    <property type="entry name" value="TRANSPOSASE INSF FOR INSERTION SEQUENCE IS3B-RELATED"/>
    <property type="match status" value="1"/>
</dbReference>
<dbReference type="InterPro" id="IPR036397">
    <property type="entry name" value="RNaseH_sf"/>
</dbReference>
<dbReference type="PROSITE" id="PS50994">
    <property type="entry name" value="INTEGRASE"/>
    <property type="match status" value="1"/>
</dbReference>
<evidence type="ECO:0000313" key="2">
    <source>
        <dbReference type="EMBL" id="SCM70387.1"/>
    </source>
</evidence>
<dbReference type="PANTHER" id="PTHR46889:SF4">
    <property type="entry name" value="TRANSPOSASE INSO FOR INSERTION SEQUENCE ELEMENT IS911B-RELATED"/>
    <property type="match status" value="1"/>
</dbReference>
<dbReference type="EMBL" id="FMJC01000002">
    <property type="protein sequence ID" value="SCM73408.1"/>
    <property type="molecule type" value="Genomic_DNA"/>
</dbReference>
<dbReference type="AlphaFoldDB" id="A0A212L9A2"/>
<gene>
    <name evidence="2" type="ORF">KL86DES1_10375</name>
    <name evidence="3" type="ORF">KL86DES1_21281</name>
    <name evidence="4" type="ORF">KL86DES1_21758</name>
</gene>
<dbReference type="EMBL" id="FMJC01000002">
    <property type="protein sequence ID" value="SCM74143.1"/>
    <property type="molecule type" value="Genomic_DNA"/>
</dbReference>
<dbReference type="InterPro" id="IPR050900">
    <property type="entry name" value="Transposase_IS3/IS150/IS904"/>
</dbReference>
<evidence type="ECO:0000259" key="1">
    <source>
        <dbReference type="PROSITE" id="PS50994"/>
    </source>
</evidence>
<dbReference type="InterPro" id="IPR048020">
    <property type="entry name" value="Transpos_IS3"/>
</dbReference>
<dbReference type="Pfam" id="PF00665">
    <property type="entry name" value="rve"/>
    <property type="match status" value="1"/>
</dbReference>
<dbReference type="InterPro" id="IPR012337">
    <property type="entry name" value="RNaseH-like_sf"/>
</dbReference>
<dbReference type="SUPFAM" id="SSF53098">
    <property type="entry name" value="Ribonuclease H-like"/>
    <property type="match status" value="1"/>
</dbReference>
<proteinExistence type="predicted"/>
<dbReference type="Gene3D" id="3.30.420.10">
    <property type="entry name" value="Ribonuclease H-like superfamily/Ribonuclease H"/>
    <property type="match status" value="1"/>
</dbReference>
<evidence type="ECO:0000313" key="3">
    <source>
        <dbReference type="EMBL" id="SCM73408.1"/>
    </source>
</evidence>
<dbReference type="GO" id="GO:0003676">
    <property type="term" value="F:nucleic acid binding"/>
    <property type="evidence" value="ECO:0007669"/>
    <property type="project" value="InterPro"/>
</dbReference>
<dbReference type="InterPro" id="IPR025948">
    <property type="entry name" value="HTH-like_dom"/>
</dbReference>
<sequence length="233" mass="26981">MEHPFWGYRRVWATLRHKNGMNVNAKRVERLMRLHGLGVRRATLRAKRTPGGSKPRPVRPCQWWGIDMTKVMTEGGWVYVVLVVDWFSKKIVGHHAGYQSRSHEWLQALEMGIQAHFPEGVREQGLSLMSDNGCQPTGKAFVRECATLGITQAFTSYNNPKGNADTERTMRTIKEELFWLREWRSLEHLADELSDWIELFNTTYLHSALGWKTPQCVHQQARKNRKDTPLKAA</sequence>
<feature type="domain" description="Integrase catalytic" evidence="1">
    <location>
        <begin position="56"/>
        <end position="222"/>
    </location>
</feature>
<dbReference type="Pfam" id="PF13276">
    <property type="entry name" value="HTH_21"/>
    <property type="match status" value="1"/>
</dbReference>
<dbReference type="InterPro" id="IPR001584">
    <property type="entry name" value="Integrase_cat-core"/>
</dbReference>
<evidence type="ECO:0000313" key="4">
    <source>
        <dbReference type="EMBL" id="SCM74143.1"/>
    </source>
</evidence>
<dbReference type="NCBIfam" id="NF033516">
    <property type="entry name" value="transpos_IS3"/>
    <property type="match status" value="1"/>
</dbReference>
<name>A0A212L9A2_9BACT</name>
<dbReference type="EMBL" id="FMJC01000001">
    <property type="protein sequence ID" value="SCM70387.1"/>
    <property type="molecule type" value="Genomic_DNA"/>
</dbReference>
<accession>A0A212L9A2</accession>
<reference evidence="4" key="1">
    <citation type="submission" date="2016-08" db="EMBL/GenBank/DDBJ databases">
        <authorList>
            <person name="Seilhamer J.J."/>
        </authorList>
    </citation>
    <scope>NUCLEOTIDE SEQUENCE</scope>
    <source>
        <strain evidence="4">86-1</strain>
    </source>
</reference>
<dbReference type="GO" id="GO:0015074">
    <property type="term" value="P:DNA integration"/>
    <property type="evidence" value="ECO:0007669"/>
    <property type="project" value="InterPro"/>
</dbReference>
<protein>
    <recommendedName>
        <fullName evidence="1">Integrase catalytic domain-containing protein</fullName>
    </recommendedName>
</protein>
<organism evidence="4">
    <name type="scientific">uncultured Desulfovibrio sp</name>
    <dbReference type="NCBI Taxonomy" id="167968"/>
    <lineage>
        <taxon>Bacteria</taxon>
        <taxon>Pseudomonadati</taxon>
        <taxon>Thermodesulfobacteriota</taxon>
        <taxon>Desulfovibrionia</taxon>
        <taxon>Desulfovibrionales</taxon>
        <taxon>Desulfovibrionaceae</taxon>
        <taxon>Desulfovibrio</taxon>
        <taxon>environmental samples</taxon>
    </lineage>
</organism>